<dbReference type="GeneID" id="101343082"/>
<evidence type="ECO:0000259" key="7">
    <source>
        <dbReference type="SMART" id="SM00955"/>
    </source>
</evidence>
<dbReference type="Pfam" id="PF17215">
    <property type="entry name" value="Rrp44_S1"/>
    <property type="match status" value="1"/>
</dbReference>
<name>A0A2Y9QPW3_TRIMA</name>
<comment type="cofactor">
    <cofactor evidence="1">
        <name>Mg(2+)</name>
        <dbReference type="ChEBI" id="CHEBI:18420"/>
    </cofactor>
</comment>
<dbReference type="InterPro" id="IPR033770">
    <property type="entry name" value="RRP44_S1"/>
</dbReference>
<comment type="function">
    <text evidence="6">Catalytic component of the RNA exosome complex which has 3'-&gt;5' exoribonuclease activity and participates in a multitude of cellular RNA processing and degradation events. In the cytoplasm, the RNA exosome complex is involved in general mRNA turnover and specifically degrades inherently unstable mRNAs containing AU-rich elements (AREs) within their 3' untranslated regions, and in RNA surveillance pathways, preventing translation of aberrant mRNAs. It seems to be involved in degradation of histone mRNA.</text>
</comment>
<dbReference type="GO" id="GO:0016075">
    <property type="term" value="P:rRNA catabolic process"/>
    <property type="evidence" value="ECO:0007669"/>
    <property type="project" value="TreeGrafter"/>
</dbReference>
<reference evidence="9" key="1">
    <citation type="submission" date="2025-08" db="UniProtKB">
        <authorList>
            <consortium name="RefSeq"/>
        </authorList>
    </citation>
    <scope>IDENTIFICATION</scope>
</reference>
<evidence type="ECO:0000256" key="3">
    <source>
        <dbReference type="ARBA" id="ARBA00022835"/>
    </source>
</evidence>
<dbReference type="GO" id="GO:0006402">
    <property type="term" value="P:mRNA catabolic process"/>
    <property type="evidence" value="ECO:0007669"/>
    <property type="project" value="TreeGrafter"/>
</dbReference>
<keyword evidence="3" id="KW-0271">Exosome</keyword>
<evidence type="ECO:0000256" key="5">
    <source>
        <dbReference type="ARBA" id="ARBA00026010"/>
    </source>
</evidence>
<evidence type="ECO:0000256" key="1">
    <source>
        <dbReference type="ARBA" id="ARBA00001946"/>
    </source>
</evidence>
<evidence type="ECO:0000313" key="8">
    <source>
        <dbReference type="Proteomes" id="UP000248480"/>
    </source>
</evidence>
<dbReference type="Gene3D" id="2.40.50.140">
    <property type="entry name" value="Nucleic acid-binding proteins"/>
    <property type="match status" value="1"/>
</dbReference>
<dbReference type="InterPro" id="IPR012340">
    <property type="entry name" value="NA-bd_OB-fold"/>
</dbReference>
<dbReference type="InterPro" id="IPR050180">
    <property type="entry name" value="RNR_Ribonuclease"/>
</dbReference>
<dbReference type="Pfam" id="PF17849">
    <property type="entry name" value="OB_Dis3"/>
    <property type="match status" value="1"/>
</dbReference>
<dbReference type="Gene3D" id="2.40.50.700">
    <property type="match status" value="1"/>
</dbReference>
<keyword evidence="4" id="KW-0460">Magnesium</keyword>
<dbReference type="Proteomes" id="UP000248480">
    <property type="component" value="Unplaced"/>
</dbReference>
<dbReference type="PANTHER" id="PTHR23355">
    <property type="entry name" value="RIBONUCLEASE"/>
    <property type="match status" value="1"/>
</dbReference>
<feature type="domain" description="RNB" evidence="7">
    <location>
        <begin position="119"/>
        <end position="471"/>
    </location>
</feature>
<dbReference type="PANTHER" id="PTHR23355:SF30">
    <property type="entry name" value="DIS3-LIKE EXONUCLEASE 1"/>
    <property type="match status" value="1"/>
</dbReference>
<dbReference type="SUPFAM" id="SSF50249">
    <property type="entry name" value="Nucleic acid-binding proteins"/>
    <property type="match status" value="3"/>
</dbReference>
<accession>A0A2Y9QPW3</accession>
<dbReference type="GO" id="GO:0000177">
    <property type="term" value="C:cytoplasmic exosome (RNase complex)"/>
    <property type="evidence" value="ECO:0007669"/>
    <property type="project" value="TreeGrafter"/>
</dbReference>
<dbReference type="GO" id="GO:0000175">
    <property type="term" value="F:3'-5'-RNA exonuclease activity"/>
    <property type="evidence" value="ECO:0007669"/>
    <property type="project" value="TreeGrafter"/>
</dbReference>
<keyword evidence="8" id="KW-1185">Reference proteome</keyword>
<dbReference type="InterPro" id="IPR022966">
    <property type="entry name" value="RNase_II/R_CS"/>
</dbReference>
<proteinExistence type="predicted"/>
<sequence length="708" mass="80904">MGTWWLWNCSLRMNGKAEPLPCVRTTTRTRPQASPRASPCLQDFRVVVRIDSWESTSVYPNGHFVRVLGRIRDLEGEIATILVENSISVVPFSEAQMCEMPVNTPENPWKVSPEEERERKDLRRTHLVFSIDPKGCEDVDDTLSVRTLNNGNLELGVHIADVTHFVAPNSYIDIEARTRATTYYLADRRYDMLPSILSADLCSLLGGVDRYAVSVMWELDKITYEIKKVWYGRTIIRSAYQLFYEAAQELLDGNVSIIEDIPEFKDLDEKSRQAKLEELVWAIGKLTDIARHIRAKRDRCGALELEGVEIHVQLDEKKNIHDLISKQPLEVHEMVAECMILANHWVAKKIWESFPHQALLRQHPPPHQEFFLELRECAKAKGFSIDTRSNKTLADSLGNAHDPSDPVVNRLLRSMATQAMSNALYVSTGSGAEAEFYHYGLALDKYTHFTSPIRRYSDIVVHRLLMAAISKDKKMEIEENLFSNKDLEELCRHINNRNRAAQHSQKQSTELFQCMYFKDRDPETEERCISDGVIYSIRTNGVLVFIPRFGIKGAAYLKNKDGLVLSCGPDSRSEWKPGSLQRFQNKITSATTGGDSLTFHLFDHVTVRISVQTSRCHSDTIRLEIISNKPYMIPNTELSHQSPLLLKSELVKEVTKSVEEAQLAQDVKVNTIQEEYQEYCQTKGRSLYMLLEEIRDLALLDVSNDHGT</sequence>
<dbReference type="CTD" id="115752"/>
<evidence type="ECO:0000313" key="9">
    <source>
        <dbReference type="RefSeq" id="XP_023585510.1"/>
    </source>
</evidence>
<dbReference type="Pfam" id="PF00773">
    <property type="entry name" value="RNB"/>
    <property type="match status" value="1"/>
</dbReference>
<dbReference type="InterPro" id="IPR041505">
    <property type="entry name" value="Dis3_CSD2"/>
</dbReference>
<gene>
    <name evidence="9" type="primary">DIS3L</name>
</gene>
<dbReference type="PROSITE" id="PS01175">
    <property type="entry name" value="RIBONUCLEASE_II"/>
    <property type="match status" value="1"/>
</dbReference>
<protein>
    <recommendedName>
        <fullName evidence="2">DIS3-like exonuclease 1</fullName>
    </recommendedName>
</protein>
<evidence type="ECO:0000256" key="2">
    <source>
        <dbReference type="ARBA" id="ARBA00016366"/>
    </source>
</evidence>
<comment type="subunit">
    <text evidence="5">Component of the RNA exosome complex. The catalytically inactive RNA exosome core (Exo-9) complex is believed to associate with catalytic subunits EXOSC10, and DIS3 or DIS3L in cytoplasmic- and nuclear-specific RNA exosome complex forms.</text>
</comment>
<dbReference type="RefSeq" id="XP_023585510.1">
    <property type="nucleotide sequence ID" value="XM_023729742.1"/>
</dbReference>
<dbReference type="InterPro" id="IPR001900">
    <property type="entry name" value="RNase_II/R"/>
</dbReference>
<evidence type="ECO:0000256" key="4">
    <source>
        <dbReference type="ARBA" id="ARBA00022842"/>
    </source>
</evidence>
<organism evidence="8 9">
    <name type="scientific">Trichechus manatus latirostris</name>
    <name type="common">Florida manatee</name>
    <dbReference type="NCBI Taxonomy" id="127582"/>
    <lineage>
        <taxon>Eukaryota</taxon>
        <taxon>Metazoa</taxon>
        <taxon>Chordata</taxon>
        <taxon>Craniata</taxon>
        <taxon>Vertebrata</taxon>
        <taxon>Euteleostomi</taxon>
        <taxon>Mammalia</taxon>
        <taxon>Eutheria</taxon>
        <taxon>Afrotheria</taxon>
        <taxon>Sirenia</taxon>
        <taxon>Trichechidae</taxon>
        <taxon>Trichechus</taxon>
    </lineage>
</organism>
<dbReference type="FunFam" id="2.40.50.140:FF:000143">
    <property type="entry name" value="DIS3-like exonuclease 1 isoform X1"/>
    <property type="match status" value="1"/>
</dbReference>
<dbReference type="AlphaFoldDB" id="A0A2Y9QPW3"/>
<evidence type="ECO:0000256" key="6">
    <source>
        <dbReference type="ARBA" id="ARBA00046171"/>
    </source>
</evidence>
<dbReference type="SMART" id="SM00955">
    <property type="entry name" value="RNB"/>
    <property type="match status" value="1"/>
</dbReference>
<dbReference type="GO" id="GO:0003723">
    <property type="term" value="F:RNA binding"/>
    <property type="evidence" value="ECO:0007669"/>
    <property type="project" value="InterPro"/>
</dbReference>